<keyword evidence="1" id="KW-1133">Transmembrane helix</keyword>
<accession>E1NV14</accession>
<name>E1NV14_9LACO</name>
<evidence type="ECO:0000313" key="3">
    <source>
        <dbReference type="Proteomes" id="UP000003648"/>
    </source>
</evidence>
<proteinExistence type="predicted"/>
<feature type="transmembrane region" description="Helical" evidence="1">
    <location>
        <begin position="6"/>
        <end position="35"/>
    </location>
</feature>
<sequence length="51" mass="5957">MVEIAYMLVTGLSFTIAIHFVLLGIPITIIGLLYWKYYVDKIEKLLRDKKI</sequence>
<keyword evidence="1" id="KW-0812">Transmembrane</keyword>
<organism evidence="2 3">
    <name type="scientific">Lactobacillus iners LactinV 01V1-a</name>
    <dbReference type="NCBI Taxonomy" id="879297"/>
    <lineage>
        <taxon>Bacteria</taxon>
        <taxon>Bacillati</taxon>
        <taxon>Bacillota</taxon>
        <taxon>Bacilli</taxon>
        <taxon>Lactobacillales</taxon>
        <taxon>Lactobacillaceae</taxon>
        <taxon>Lactobacillus</taxon>
    </lineage>
</organism>
<dbReference type="AlphaFoldDB" id="E1NV14"/>
<keyword evidence="1" id="KW-0472">Membrane</keyword>
<reference evidence="2 3" key="1">
    <citation type="submission" date="2010-09" db="EMBL/GenBank/DDBJ databases">
        <authorList>
            <person name="Durkin A.S."/>
            <person name="Madupu R."/>
            <person name="Torralba M."/>
            <person name="Gillis M."/>
            <person name="Methe B."/>
            <person name="Sutton G."/>
            <person name="Nelson K.E."/>
        </authorList>
    </citation>
    <scope>NUCLEOTIDE SEQUENCE [LARGE SCALE GENOMIC DNA]</scope>
    <source>
        <strain evidence="2 3">LactinV 01V1-a</strain>
    </source>
</reference>
<dbReference type="Proteomes" id="UP000003648">
    <property type="component" value="Unassembled WGS sequence"/>
</dbReference>
<protein>
    <submittedName>
        <fullName evidence="2">Uncharacterized protein</fullName>
    </submittedName>
</protein>
<dbReference type="EMBL" id="AEHQ01000086">
    <property type="protein sequence ID" value="EFO70046.1"/>
    <property type="molecule type" value="Genomic_DNA"/>
</dbReference>
<comment type="caution">
    <text evidence="2">The sequence shown here is derived from an EMBL/GenBank/DDBJ whole genome shotgun (WGS) entry which is preliminary data.</text>
</comment>
<evidence type="ECO:0000313" key="2">
    <source>
        <dbReference type="EMBL" id="EFO70046.1"/>
    </source>
</evidence>
<gene>
    <name evidence="2" type="ORF">HMPREF9211_0189</name>
</gene>
<evidence type="ECO:0000256" key="1">
    <source>
        <dbReference type="SAM" id="Phobius"/>
    </source>
</evidence>